<evidence type="ECO:0000256" key="1">
    <source>
        <dbReference type="ARBA" id="ARBA00009763"/>
    </source>
</evidence>
<organism evidence="6 7">
    <name type="scientific">Quercus suber</name>
    <name type="common">Cork oak</name>
    <dbReference type="NCBI Taxonomy" id="58331"/>
    <lineage>
        <taxon>Eukaryota</taxon>
        <taxon>Viridiplantae</taxon>
        <taxon>Streptophyta</taxon>
        <taxon>Embryophyta</taxon>
        <taxon>Tracheophyta</taxon>
        <taxon>Spermatophyta</taxon>
        <taxon>Magnoliopsida</taxon>
        <taxon>eudicotyledons</taxon>
        <taxon>Gunneridae</taxon>
        <taxon>Pentapetalae</taxon>
        <taxon>rosids</taxon>
        <taxon>fabids</taxon>
        <taxon>Fagales</taxon>
        <taxon>Fagaceae</taxon>
        <taxon>Quercus</taxon>
    </lineage>
</organism>
<dbReference type="PROSITE" id="PS50222">
    <property type="entry name" value="EF_HAND_2"/>
    <property type="match status" value="2"/>
</dbReference>
<dbReference type="GO" id="GO:0016460">
    <property type="term" value="C:myosin II complex"/>
    <property type="evidence" value="ECO:0007669"/>
    <property type="project" value="TreeGrafter"/>
</dbReference>
<evidence type="ECO:0000313" key="6">
    <source>
        <dbReference type="EMBL" id="KAK7854978.1"/>
    </source>
</evidence>
<dbReference type="InterPro" id="IPR002048">
    <property type="entry name" value="EF_hand_dom"/>
</dbReference>
<keyword evidence="2" id="KW-0479">Metal-binding</keyword>
<proteinExistence type="inferred from homology"/>
<keyword evidence="7" id="KW-1185">Reference proteome</keyword>
<dbReference type="EMBL" id="PKMF04000050">
    <property type="protein sequence ID" value="KAK7854978.1"/>
    <property type="molecule type" value="Genomic_DNA"/>
</dbReference>
<keyword evidence="3" id="KW-0677">Repeat</keyword>
<dbReference type="GO" id="GO:0005509">
    <property type="term" value="F:calcium ion binding"/>
    <property type="evidence" value="ECO:0007669"/>
    <property type="project" value="InterPro"/>
</dbReference>
<evidence type="ECO:0000256" key="2">
    <source>
        <dbReference type="ARBA" id="ARBA00022723"/>
    </source>
</evidence>
<accession>A0AAW0LV69</accession>
<evidence type="ECO:0000259" key="5">
    <source>
        <dbReference type="PROSITE" id="PS50222"/>
    </source>
</evidence>
<dbReference type="Pfam" id="PF13499">
    <property type="entry name" value="EF-hand_7"/>
    <property type="match status" value="1"/>
</dbReference>
<name>A0AAW0LV69_QUESU</name>
<dbReference type="InterPro" id="IPR050230">
    <property type="entry name" value="CALM/Myosin/TropC-like"/>
</dbReference>
<comment type="caution">
    <text evidence="6">The sequence shown here is derived from an EMBL/GenBank/DDBJ whole genome shotgun (WGS) entry which is preliminary data.</text>
</comment>
<comment type="similarity">
    <text evidence="1">Belongs to the calmodulin family.</text>
</comment>
<dbReference type="PANTHER" id="PTHR23048">
    <property type="entry name" value="MYOSIN LIGHT CHAIN 1, 3"/>
    <property type="match status" value="1"/>
</dbReference>
<dbReference type="PROSITE" id="PS00018">
    <property type="entry name" value="EF_HAND_1"/>
    <property type="match status" value="1"/>
</dbReference>
<dbReference type="CDD" id="cd00051">
    <property type="entry name" value="EFh"/>
    <property type="match status" value="1"/>
</dbReference>
<dbReference type="Gene3D" id="1.10.238.10">
    <property type="entry name" value="EF-hand"/>
    <property type="match status" value="1"/>
</dbReference>
<keyword evidence="4" id="KW-0106">Calcium</keyword>
<dbReference type="SUPFAM" id="SSF47473">
    <property type="entry name" value="EF-hand"/>
    <property type="match status" value="1"/>
</dbReference>
<dbReference type="AlphaFoldDB" id="A0AAW0LV69"/>
<gene>
    <name evidence="6" type="primary">CML11_2</name>
    <name evidence="6" type="ORF">CFP56_030260</name>
</gene>
<dbReference type="PANTHER" id="PTHR23048:SF53">
    <property type="entry name" value="CALMODULIN"/>
    <property type="match status" value="1"/>
</dbReference>
<reference evidence="6 7" key="1">
    <citation type="journal article" date="2018" name="Sci. Data">
        <title>The draft genome sequence of cork oak.</title>
        <authorList>
            <person name="Ramos A.M."/>
            <person name="Usie A."/>
            <person name="Barbosa P."/>
            <person name="Barros P.M."/>
            <person name="Capote T."/>
            <person name="Chaves I."/>
            <person name="Simoes F."/>
            <person name="Abreu I."/>
            <person name="Carrasquinho I."/>
            <person name="Faro C."/>
            <person name="Guimaraes J.B."/>
            <person name="Mendonca D."/>
            <person name="Nobrega F."/>
            <person name="Rodrigues L."/>
            <person name="Saibo N.J.M."/>
            <person name="Varela M.C."/>
            <person name="Egas C."/>
            <person name="Matos J."/>
            <person name="Miguel C.M."/>
            <person name="Oliveira M.M."/>
            <person name="Ricardo C.P."/>
            <person name="Goncalves S."/>
        </authorList>
    </citation>
    <scope>NUCLEOTIDE SEQUENCE [LARGE SCALE GENOMIC DNA]</scope>
    <source>
        <strain evidence="7">cv. HL8</strain>
    </source>
</reference>
<dbReference type="Proteomes" id="UP000237347">
    <property type="component" value="Unassembled WGS sequence"/>
</dbReference>
<sequence>MICRKSRDYFFWVMDKQLVLASKSKMCHSFCLFDKDGDGCITVEELATVIRSLDQNPTEEELQDMISEVDADGNGTMEFTEDIIAAVNQLVNQAYTGELKIQDIAIINGRAKLMRISNELGVSKPRDQLQNLLEGLLGNDPNNKELIDFYSRMKTMPMYKFIHLRNHPILLTSQERLQFPVLLLQLLNYEKKSSNWKAKYDRQYRDEEVKKA</sequence>
<dbReference type="SMART" id="SM00054">
    <property type="entry name" value="EFh"/>
    <property type="match status" value="2"/>
</dbReference>
<protein>
    <submittedName>
        <fullName evidence="6">Calmodulin-like protein 11</fullName>
    </submittedName>
</protein>
<dbReference type="InterPro" id="IPR011992">
    <property type="entry name" value="EF-hand-dom_pair"/>
</dbReference>
<evidence type="ECO:0000256" key="3">
    <source>
        <dbReference type="ARBA" id="ARBA00022737"/>
    </source>
</evidence>
<feature type="domain" description="EF-hand" evidence="5">
    <location>
        <begin position="21"/>
        <end position="56"/>
    </location>
</feature>
<dbReference type="FunFam" id="1.10.238.10:FF:000178">
    <property type="entry name" value="Calmodulin-2 A"/>
    <property type="match status" value="1"/>
</dbReference>
<dbReference type="InterPro" id="IPR018247">
    <property type="entry name" value="EF_Hand_1_Ca_BS"/>
</dbReference>
<evidence type="ECO:0000313" key="7">
    <source>
        <dbReference type="Proteomes" id="UP000237347"/>
    </source>
</evidence>
<feature type="domain" description="EF-hand" evidence="5">
    <location>
        <begin position="57"/>
        <end position="92"/>
    </location>
</feature>
<evidence type="ECO:0000256" key="4">
    <source>
        <dbReference type="ARBA" id="ARBA00022837"/>
    </source>
</evidence>